<evidence type="ECO:0000256" key="1">
    <source>
        <dbReference type="PROSITE-ProRule" id="PRU00325"/>
    </source>
</evidence>
<evidence type="ECO:0000256" key="2">
    <source>
        <dbReference type="SAM" id="MobiDB-lite"/>
    </source>
</evidence>
<gene>
    <name evidence="4" type="ordered locus">Dtox_4317</name>
</gene>
<keyword evidence="5" id="KW-1185">Reference proteome</keyword>
<feature type="region of interest" description="Disordered" evidence="2">
    <location>
        <begin position="169"/>
        <end position="191"/>
    </location>
</feature>
<dbReference type="AlphaFoldDB" id="C8W013"/>
<dbReference type="GO" id="GO:0008270">
    <property type="term" value="F:zinc ion binding"/>
    <property type="evidence" value="ECO:0007669"/>
    <property type="project" value="UniProtKB-KW"/>
</dbReference>
<dbReference type="PROSITE" id="PS50966">
    <property type="entry name" value="ZF_SWIM"/>
    <property type="match status" value="1"/>
</dbReference>
<keyword evidence="1" id="KW-0862">Zinc</keyword>
<dbReference type="Pfam" id="PF04434">
    <property type="entry name" value="SWIM"/>
    <property type="match status" value="1"/>
</dbReference>
<organism evidence="4 5">
    <name type="scientific">Desulfofarcimen acetoxidans (strain ATCC 49208 / DSM 771 / KCTC 5769 / VKM B-1644 / 5575)</name>
    <name type="common">Desulfotomaculum acetoxidans</name>
    <dbReference type="NCBI Taxonomy" id="485916"/>
    <lineage>
        <taxon>Bacteria</taxon>
        <taxon>Bacillati</taxon>
        <taxon>Bacillota</taxon>
        <taxon>Clostridia</taxon>
        <taxon>Eubacteriales</taxon>
        <taxon>Peptococcaceae</taxon>
        <taxon>Desulfofarcimen</taxon>
    </lineage>
</organism>
<feature type="compositionally biased region" description="Basic and acidic residues" evidence="2">
    <location>
        <begin position="179"/>
        <end position="191"/>
    </location>
</feature>
<evidence type="ECO:0000313" key="4">
    <source>
        <dbReference type="EMBL" id="ACV64981.1"/>
    </source>
</evidence>
<name>C8W013_DESAS</name>
<accession>C8W013</accession>
<evidence type="ECO:0000313" key="5">
    <source>
        <dbReference type="Proteomes" id="UP000002217"/>
    </source>
</evidence>
<keyword evidence="1" id="KW-0479">Metal-binding</keyword>
<reference evidence="4 5" key="1">
    <citation type="journal article" date="2009" name="Stand. Genomic Sci.">
        <title>Complete genome sequence of Desulfotomaculum acetoxidans type strain (5575).</title>
        <authorList>
            <person name="Spring S."/>
            <person name="Lapidus A."/>
            <person name="Schroder M."/>
            <person name="Gleim D."/>
            <person name="Sims D."/>
            <person name="Meincke L."/>
            <person name="Glavina Del Rio T."/>
            <person name="Tice H."/>
            <person name="Copeland A."/>
            <person name="Cheng J.F."/>
            <person name="Lucas S."/>
            <person name="Chen F."/>
            <person name="Nolan M."/>
            <person name="Bruce D."/>
            <person name="Goodwin L."/>
            <person name="Pitluck S."/>
            <person name="Ivanova N."/>
            <person name="Mavromatis K."/>
            <person name="Mikhailova N."/>
            <person name="Pati A."/>
            <person name="Chen A."/>
            <person name="Palaniappan K."/>
            <person name="Land M."/>
            <person name="Hauser L."/>
            <person name="Chang Y.J."/>
            <person name="Jeffries C.D."/>
            <person name="Chain P."/>
            <person name="Saunders E."/>
            <person name="Brettin T."/>
            <person name="Detter J.C."/>
            <person name="Goker M."/>
            <person name="Bristow J."/>
            <person name="Eisen J.A."/>
            <person name="Markowitz V."/>
            <person name="Hugenholtz P."/>
            <person name="Kyrpides N.C."/>
            <person name="Klenk H.P."/>
            <person name="Han C."/>
        </authorList>
    </citation>
    <scope>NUCLEOTIDE SEQUENCE [LARGE SCALE GENOMIC DNA]</scope>
    <source>
        <strain evidence="5">ATCC 49208 / DSM 771 / VKM B-1644</strain>
    </source>
</reference>
<dbReference type="STRING" id="485916.Dtox_4317"/>
<dbReference type="HOGENOM" id="CLU_038036_0_0_9"/>
<sequence>MIILRQNKYLLLPGKFLGANFLYAAVSSQYSYICDKISKVKYLFRGVKSMLNIKIADNLLERLSGEIADNLNYDTLKLGLKYFHKGRIKQINLKNSAVEAKVKGTGLYNGLYTVNIDLENFSQSRCSCPEGRYCKHLAAAFFNLYAQYNDPNDFWEYFEISRKGPGGSIEKALPANKNPVDKNTRDNPKKSPKEVDLWYDHFKITLDLIYRENEQFINPWGYYFNHTYLFDKVYIKFRDTPYPYSQNWPGEKRDIYRLNAILFFLSQLEKINKEKGNIYITQGIYELYTSELLESIPQNLTLEKKDEYVQFLIKPINIINRHLLLNNNLIFDWLYYFRLLWSNVFNHPLWVKRVYGLLEDVQKKAEAATPKYFFVTLGLVHFKIMAGKDKEARLLLREQKFFSPNVFFDYLDLFSRAKDWDRLLPWLRWLSPLMESAGNQDFDSVCRYWLTTAQYDGACEEAEQRLKSWLPRSRNILADFLFANERYEDWADLHICHARKFTYDGRNSHLPGVNSHELSTVQEEHLQALIPLYHHRIVQFIDEKNRKAYQEAVKLLKKLRTVYNKLKLKDEWSNFILSLVDFYPRNRALHEELRKGKLII</sequence>
<dbReference type="InterPro" id="IPR007527">
    <property type="entry name" value="Znf_SWIM"/>
</dbReference>
<dbReference type="KEGG" id="dae:Dtox_4317"/>
<dbReference type="eggNOG" id="COG4715">
    <property type="taxonomic scope" value="Bacteria"/>
</dbReference>
<dbReference type="EMBL" id="CP001720">
    <property type="protein sequence ID" value="ACV64981.1"/>
    <property type="molecule type" value="Genomic_DNA"/>
</dbReference>
<proteinExistence type="predicted"/>
<protein>
    <submittedName>
        <fullName evidence="4">Zinc finger SWIM domain protein</fullName>
    </submittedName>
</protein>
<keyword evidence="1" id="KW-0863">Zinc-finger</keyword>
<evidence type="ECO:0000259" key="3">
    <source>
        <dbReference type="PROSITE" id="PS50966"/>
    </source>
</evidence>
<dbReference type="Proteomes" id="UP000002217">
    <property type="component" value="Chromosome"/>
</dbReference>
<feature type="domain" description="SWIM-type" evidence="3">
    <location>
        <begin position="112"/>
        <end position="145"/>
    </location>
</feature>